<evidence type="ECO:0000313" key="1">
    <source>
        <dbReference type="EnsemblMetazoa" id="G11798.1:cds"/>
    </source>
</evidence>
<organism evidence="1 2">
    <name type="scientific">Magallana gigas</name>
    <name type="common">Pacific oyster</name>
    <name type="synonym">Crassostrea gigas</name>
    <dbReference type="NCBI Taxonomy" id="29159"/>
    <lineage>
        <taxon>Eukaryota</taxon>
        <taxon>Metazoa</taxon>
        <taxon>Spiralia</taxon>
        <taxon>Lophotrochozoa</taxon>
        <taxon>Mollusca</taxon>
        <taxon>Bivalvia</taxon>
        <taxon>Autobranchia</taxon>
        <taxon>Pteriomorphia</taxon>
        <taxon>Ostreida</taxon>
        <taxon>Ostreoidea</taxon>
        <taxon>Ostreidae</taxon>
        <taxon>Magallana</taxon>
    </lineage>
</organism>
<protein>
    <submittedName>
        <fullName evidence="1">Uncharacterized protein</fullName>
    </submittedName>
</protein>
<dbReference type="EnsemblMetazoa" id="G11798.1">
    <property type="protein sequence ID" value="G11798.1:cds"/>
    <property type="gene ID" value="G11798"/>
</dbReference>
<evidence type="ECO:0000313" key="2">
    <source>
        <dbReference type="Proteomes" id="UP000005408"/>
    </source>
</evidence>
<proteinExistence type="predicted"/>
<keyword evidence="2" id="KW-1185">Reference proteome</keyword>
<sequence>MINSIFIIVYNKYGIVRGFWGIERLTPEWYPKDVPFVSPNDNKRSKYTTNRIEANSLENNCTPKCSLSQIIM</sequence>
<dbReference type="AlphaFoldDB" id="A0A8W8HZE8"/>
<reference evidence="1" key="1">
    <citation type="submission" date="2022-08" db="UniProtKB">
        <authorList>
            <consortium name="EnsemblMetazoa"/>
        </authorList>
    </citation>
    <scope>IDENTIFICATION</scope>
    <source>
        <strain evidence="1">05x7-T-G4-1.051#20</strain>
    </source>
</reference>
<dbReference type="Proteomes" id="UP000005408">
    <property type="component" value="Unassembled WGS sequence"/>
</dbReference>
<name>A0A8W8HZE8_MAGGI</name>
<accession>A0A8W8HZE8</accession>